<dbReference type="RefSeq" id="WP_209472651.1">
    <property type="nucleotide sequence ID" value="NZ_CP053383.1"/>
</dbReference>
<evidence type="ECO:0000313" key="2">
    <source>
        <dbReference type="Proteomes" id="UP000671845"/>
    </source>
</evidence>
<evidence type="ECO:0000313" key="1">
    <source>
        <dbReference type="EMBL" id="QTP59527.1"/>
    </source>
</evidence>
<reference evidence="1 2" key="1">
    <citation type="journal article" date="2021" name="Front. Microbiol.">
        <title>Aerobic Denitrification and Heterotrophic Sulfur Oxidation in the Genus Halomonas Revealed by Six Novel Species Characterizations and Genome-Based Analysis.</title>
        <authorList>
            <person name="Wang L."/>
            <person name="Shao Z."/>
        </authorList>
    </citation>
    <scope>NUCLEOTIDE SEQUENCE [LARGE SCALE GENOMIC DNA]</scope>
    <source>
        <strain evidence="1 2">MCCC 1A13718</strain>
    </source>
</reference>
<accession>A0ABX7WJ52</accession>
<protein>
    <submittedName>
        <fullName evidence="1">Uncharacterized protein</fullName>
    </submittedName>
</protein>
<proteinExistence type="predicted"/>
<name>A0ABX7WJ52_9GAMM</name>
<organism evidence="1 2">
    <name type="scientific">Halomonas sulfidivorans</name>
    <dbReference type="NCBI Taxonomy" id="2733488"/>
    <lineage>
        <taxon>Bacteria</taxon>
        <taxon>Pseudomonadati</taxon>
        <taxon>Pseudomonadota</taxon>
        <taxon>Gammaproteobacteria</taxon>
        <taxon>Oceanospirillales</taxon>
        <taxon>Halomonadaceae</taxon>
        <taxon>Halomonas</taxon>
    </lineage>
</organism>
<gene>
    <name evidence="1" type="ORF">HNO53_12830</name>
</gene>
<sequence>MIYHELGRDVLNATTADDWYQHWRPVAADACPVCMGSGHDQIKGNKNRPCGGCFGLGKVRKDGEPPTDMWELAEAA</sequence>
<dbReference type="EMBL" id="CP053383">
    <property type="protein sequence ID" value="QTP59527.1"/>
    <property type="molecule type" value="Genomic_DNA"/>
</dbReference>
<keyword evidence="2" id="KW-1185">Reference proteome</keyword>
<dbReference type="Proteomes" id="UP000671845">
    <property type="component" value="Chromosome"/>
</dbReference>